<feature type="region of interest" description="Disordered" evidence="1">
    <location>
        <begin position="531"/>
        <end position="558"/>
    </location>
</feature>
<sequence length="572" mass="63281">MLSPREPSRTDIDEKSKLLPHHLDLWEHAALLYHGYEWQAAADTFCALAQRLEIGELQMMCLLNAAMIHARLGDLLVANRILAVAPTVPRTMAFTTFLVGLISYELGNLTKAEGCFELCFDELGNGDVAHNDLGMDFVLDREIVHANLRAVREAQYRAKNFGSAVAPMHGVPAELIFEAPSRNTTDHERESCAVSSPTQRIFSRLRSRERANRQPDASIEVRKMEETSIAQWFRTLRSPGLSMTTSPSALSPSTTSFAVSTSIAASPVPSPVHRSLASIPECSIPASSSENKAPTNFCSSAPPATIRDTWHNRPSTPYTARDARGDSESTRELARFIRNAERSGFQDMIPRNPRGEYEPVGELAKFFTVSGPAQNVMSAPTRPLELDAFLVDKIRRDRQLQAELEGRSLSASTTDGNRRPRRQATVNTASTGSNVASTETVPTSPDEPPEFLLPIVYDPAAGKNKCRVIDTKPTNLRLQRAASTYAGNNPHRQIRNTVQLDPIQKQTELDYTLKLLEGKIRPKSERKVRIRKSSLNKELPDIPPPPYPDGSSSDESLESVATVNFFDKVIGR</sequence>
<reference evidence="2" key="1">
    <citation type="submission" date="2023-04" db="EMBL/GenBank/DDBJ databases">
        <title>Black Yeasts Isolated from many extreme environments.</title>
        <authorList>
            <person name="Coleine C."/>
            <person name="Stajich J.E."/>
            <person name="Selbmann L."/>
        </authorList>
    </citation>
    <scope>NUCLEOTIDE SEQUENCE</scope>
    <source>
        <strain evidence="2">CCFEE 5312</strain>
    </source>
</reference>
<feature type="region of interest" description="Disordered" evidence="1">
    <location>
        <begin position="405"/>
        <end position="450"/>
    </location>
</feature>
<accession>A0AAJ0DK47</accession>
<evidence type="ECO:0000256" key="1">
    <source>
        <dbReference type="SAM" id="MobiDB-lite"/>
    </source>
</evidence>
<proteinExistence type="predicted"/>
<dbReference type="EMBL" id="JAWDJX010000008">
    <property type="protein sequence ID" value="KAK3055648.1"/>
    <property type="molecule type" value="Genomic_DNA"/>
</dbReference>
<name>A0AAJ0DK47_9PEZI</name>
<gene>
    <name evidence="2" type="ORF">LTR09_003569</name>
</gene>
<evidence type="ECO:0000313" key="3">
    <source>
        <dbReference type="Proteomes" id="UP001271007"/>
    </source>
</evidence>
<dbReference type="AlphaFoldDB" id="A0AAJ0DK47"/>
<keyword evidence="3" id="KW-1185">Reference proteome</keyword>
<comment type="caution">
    <text evidence="2">The sequence shown here is derived from an EMBL/GenBank/DDBJ whole genome shotgun (WGS) entry which is preliminary data.</text>
</comment>
<feature type="region of interest" description="Disordered" evidence="1">
    <location>
        <begin position="302"/>
        <end position="329"/>
    </location>
</feature>
<protein>
    <submittedName>
        <fullName evidence="2">Uncharacterized protein</fullName>
    </submittedName>
</protein>
<organism evidence="2 3">
    <name type="scientific">Extremus antarcticus</name>
    <dbReference type="NCBI Taxonomy" id="702011"/>
    <lineage>
        <taxon>Eukaryota</taxon>
        <taxon>Fungi</taxon>
        <taxon>Dikarya</taxon>
        <taxon>Ascomycota</taxon>
        <taxon>Pezizomycotina</taxon>
        <taxon>Dothideomycetes</taxon>
        <taxon>Dothideomycetidae</taxon>
        <taxon>Mycosphaerellales</taxon>
        <taxon>Extremaceae</taxon>
        <taxon>Extremus</taxon>
    </lineage>
</organism>
<feature type="compositionally biased region" description="Polar residues" evidence="1">
    <location>
        <begin position="424"/>
        <end position="443"/>
    </location>
</feature>
<dbReference type="Proteomes" id="UP001271007">
    <property type="component" value="Unassembled WGS sequence"/>
</dbReference>
<evidence type="ECO:0000313" key="2">
    <source>
        <dbReference type="EMBL" id="KAK3055648.1"/>
    </source>
</evidence>